<dbReference type="Pfam" id="PF06299">
    <property type="entry name" value="DUF1045"/>
    <property type="match status" value="1"/>
</dbReference>
<dbReference type="PIRSF" id="PIRSF033328">
    <property type="entry name" value="Phest_Mll4975"/>
    <property type="match status" value="1"/>
</dbReference>
<sequence length="229" mass="25817">MRYAIYFTPPQGHAFTVTASRWLGRDAFSNASIEQAPVAGFSPDEIKDLTADPRRYGFHATLKAPFSLKDGETQDSLMEGFEQFCANTKTFDIPKVIVDQLGPFFAVVPDQVHPALQDFTASVVQYFERFRAPLSDADMARRKPEKLSERQRQLLEQWGYPYVMEEFRFHMTLTGPVDAEQSPAMRDALEKTFAEFTHGALPVSGLGLFVEESRGAPFTVLKWLPLKAA</sequence>
<dbReference type="InterPro" id="IPR009389">
    <property type="entry name" value="DUF1045"/>
</dbReference>
<evidence type="ECO:0000313" key="2">
    <source>
        <dbReference type="Proteomes" id="UP000310754"/>
    </source>
</evidence>
<reference evidence="1 2" key="1">
    <citation type="submission" date="2019-04" db="EMBL/GenBank/DDBJ databases">
        <title>Rhizobium terrae sp. nov., isolated from a paddy soil.</title>
        <authorList>
            <person name="Lin S.-Y."/>
            <person name="Hameed A."/>
            <person name="Huang H.-I."/>
            <person name="Young C.-C."/>
        </authorList>
    </citation>
    <scope>NUCLEOTIDE SEQUENCE [LARGE SCALE GENOMIC DNA]</scope>
    <source>
        <strain evidence="1 2">CC-HIH110</strain>
    </source>
</reference>
<dbReference type="Gene3D" id="3.90.1140.10">
    <property type="entry name" value="Cyclic phosphodiesterase"/>
    <property type="match status" value="1"/>
</dbReference>
<comment type="caution">
    <text evidence="1">The sequence shown here is derived from an EMBL/GenBank/DDBJ whole genome shotgun (WGS) entry which is preliminary data.</text>
</comment>
<dbReference type="AlphaFoldDB" id="A0A4S3ZTI2"/>
<dbReference type="EMBL" id="SSOA01000007">
    <property type="protein sequence ID" value="THF49007.1"/>
    <property type="molecule type" value="Genomic_DNA"/>
</dbReference>
<name>A0A4S3ZTI2_9HYPH</name>
<dbReference type="Proteomes" id="UP000310754">
    <property type="component" value="Unassembled WGS sequence"/>
</dbReference>
<protein>
    <submittedName>
        <fullName evidence="1">DUF1045 domain-containing protein</fullName>
    </submittedName>
</protein>
<dbReference type="NCBIfam" id="TIGR03223">
    <property type="entry name" value="Phn_opern_protn"/>
    <property type="match status" value="1"/>
</dbReference>
<evidence type="ECO:0000313" key="1">
    <source>
        <dbReference type="EMBL" id="THF49007.1"/>
    </source>
</evidence>
<keyword evidence="2" id="KW-1185">Reference proteome</keyword>
<gene>
    <name evidence="1" type="ORF">E6C51_14130</name>
</gene>
<organism evidence="1 2">
    <name type="scientific">Allorhizobium terrae</name>
    <dbReference type="NCBI Taxonomy" id="1848972"/>
    <lineage>
        <taxon>Bacteria</taxon>
        <taxon>Pseudomonadati</taxon>
        <taxon>Pseudomonadota</taxon>
        <taxon>Alphaproteobacteria</taxon>
        <taxon>Hyphomicrobiales</taxon>
        <taxon>Rhizobiaceae</taxon>
        <taxon>Rhizobium/Agrobacterium group</taxon>
        <taxon>Allorhizobium</taxon>
    </lineage>
</organism>
<dbReference type="RefSeq" id="WP_146932384.1">
    <property type="nucleotide sequence ID" value="NZ_SSOA01000007.1"/>
</dbReference>
<proteinExistence type="predicted"/>
<accession>A0A4S3ZTI2</accession>